<proteinExistence type="predicted"/>
<protein>
    <submittedName>
        <fullName evidence="3">Uncharacterized protein</fullName>
    </submittedName>
</protein>
<reference evidence="3 4" key="1">
    <citation type="submission" date="2013-02" db="EMBL/GenBank/DDBJ databases">
        <authorList>
            <person name="Lukaszewicz M."/>
            <person name="Biegalska A."/>
            <person name="Krasowska A."/>
        </authorList>
    </citation>
    <scope>NUCLEOTIDE SEQUENCE [LARGE SCALE GENOMIC DNA]</scope>
</reference>
<accession>R4JGQ8</accession>
<dbReference type="OrthoDB" id="14842at10239"/>
<feature type="compositionally biased region" description="Basic and acidic residues" evidence="2">
    <location>
        <begin position="90"/>
        <end position="109"/>
    </location>
</feature>
<gene>
    <name evidence="3" type="ORF">SIOphi_00840</name>
</gene>
<dbReference type="SUPFAM" id="SSF56672">
    <property type="entry name" value="DNA/RNA polymerases"/>
    <property type="match status" value="1"/>
</dbReference>
<evidence type="ECO:0000256" key="1">
    <source>
        <dbReference type="ARBA" id="ARBA00023109"/>
    </source>
</evidence>
<dbReference type="GO" id="GO:0003676">
    <property type="term" value="F:nucleic acid binding"/>
    <property type="evidence" value="ECO:0007669"/>
    <property type="project" value="InterPro"/>
</dbReference>
<dbReference type="InterPro" id="IPR043502">
    <property type="entry name" value="DNA/RNA_pol_sf"/>
</dbReference>
<dbReference type="Gene3D" id="3.30.420.10">
    <property type="entry name" value="Ribonuclease H-like superfamily/Ribonuclease H"/>
    <property type="match status" value="1"/>
</dbReference>
<name>R4JGQ8_9CAUD</name>
<evidence type="ECO:0000313" key="4">
    <source>
        <dbReference type="Proteomes" id="UP000258501"/>
    </source>
</evidence>
<organism evidence="3 4">
    <name type="scientific">Bacillus phage SIOphi</name>
    <dbReference type="NCBI Taxonomy" id="1285382"/>
    <lineage>
        <taxon>Viruses</taxon>
        <taxon>Duplodnaviria</taxon>
        <taxon>Heunggongvirae</taxon>
        <taxon>Uroviricota</taxon>
        <taxon>Caudoviricetes</taxon>
        <taxon>Herelleviridae</taxon>
        <taxon>Bastillevirinae</taxon>
        <taxon>Siophivirus</taxon>
        <taxon>Siophivirus SIOphi</taxon>
    </lineage>
</organism>
<evidence type="ECO:0000313" key="3">
    <source>
        <dbReference type="EMBL" id="AGK86976.1"/>
    </source>
</evidence>
<dbReference type="Proteomes" id="UP000258501">
    <property type="component" value="Segment"/>
</dbReference>
<feature type="region of interest" description="Disordered" evidence="2">
    <location>
        <begin position="90"/>
        <end position="117"/>
    </location>
</feature>
<dbReference type="GO" id="GO:0039693">
    <property type="term" value="P:viral DNA genome replication"/>
    <property type="evidence" value="ECO:0007669"/>
    <property type="project" value="UniProtKB-KW"/>
</dbReference>
<keyword evidence="1" id="KW-0235">DNA replication</keyword>
<dbReference type="InterPro" id="IPR036397">
    <property type="entry name" value="RNaseH_sf"/>
</dbReference>
<keyword evidence="4" id="KW-1185">Reference proteome</keyword>
<keyword evidence="1" id="KW-1194">Viral DNA replication</keyword>
<evidence type="ECO:0000256" key="2">
    <source>
        <dbReference type="SAM" id="MobiDB-lite"/>
    </source>
</evidence>
<dbReference type="EMBL" id="KC699836">
    <property type="protein sequence ID" value="AGK86976.1"/>
    <property type="molecule type" value="Genomic_DNA"/>
</dbReference>
<sequence length="379" mass="44392">MQYDIRFLRLVKGFTEFKNHRDTKVMYYLLVNQDVESSLKLSDLSYEMTDMGGYDKPLEEFKKQYVKEAIQKSKEEKARMKQEYREAVALEKQQAKQEKRPPVLPEKPEFPSTDAPVNEVDGSDFSYEWIPLKSMLHPYASGDTDACLRIYNKLDAVGRKEENARIRELYTKAYPELTVALAKIEANGVKMDTEYTKGLVTKYEEEENRLLEEMRKFPEVQRLEEEYRTLYQRGMEEMLKPKADRNEEIAKLRDRYKDKLIFNPNASVDKQKVLYEYTGNRLPYNKEFLTDSAFEDGIPEDEVQWYNYRANKAALNYVAENFEESAELANLLLTHSLVKTRKQNFTYKLLNMVDHNGLLHGGFNLTGTATTRLSSQSPK</sequence>